<protein>
    <submittedName>
        <fullName evidence="5">Uncharacterized protein</fullName>
    </submittedName>
</protein>
<dbReference type="GO" id="GO:0005829">
    <property type="term" value="C:cytosol"/>
    <property type="evidence" value="ECO:0007669"/>
    <property type="project" value="TreeGrafter"/>
</dbReference>
<feature type="region of interest" description="Disordered" evidence="2">
    <location>
        <begin position="66"/>
        <end position="89"/>
    </location>
</feature>
<evidence type="ECO:0000313" key="6">
    <source>
        <dbReference type="EMBL" id="CAE0475543.1"/>
    </source>
</evidence>
<dbReference type="GO" id="GO:0050660">
    <property type="term" value="F:flavin adenine dinucleotide binding"/>
    <property type="evidence" value="ECO:0007669"/>
    <property type="project" value="TreeGrafter"/>
</dbReference>
<dbReference type="InterPro" id="IPR039261">
    <property type="entry name" value="FNR_nucleotide-bd"/>
</dbReference>
<proteinExistence type="predicted"/>
<dbReference type="Gene3D" id="3.40.50.360">
    <property type="match status" value="1"/>
</dbReference>
<reference evidence="5" key="1">
    <citation type="submission" date="2021-01" db="EMBL/GenBank/DDBJ databases">
        <authorList>
            <person name="Corre E."/>
            <person name="Pelletier E."/>
            <person name="Niang G."/>
            <person name="Scheremetjew M."/>
            <person name="Finn R."/>
            <person name="Kale V."/>
            <person name="Holt S."/>
            <person name="Cochrane G."/>
            <person name="Meng A."/>
            <person name="Brown T."/>
            <person name="Cohen L."/>
        </authorList>
    </citation>
    <scope>NUCLEOTIDE SEQUENCE</scope>
    <source>
        <strain evidence="5">MM31A-1</strain>
    </source>
</reference>
<evidence type="ECO:0000256" key="1">
    <source>
        <dbReference type="ARBA" id="ARBA00022630"/>
    </source>
</evidence>
<evidence type="ECO:0000256" key="2">
    <source>
        <dbReference type="SAM" id="MobiDB-lite"/>
    </source>
</evidence>
<evidence type="ECO:0000259" key="4">
    <source>
        <dbReference type="PROSITE" id="PS51384"/>
    </source>
</evidence>
<feature type="region of interest" description="Disordered" evidence="2">
    <location>
        <begin position="354"/>
        <end position="395"/>
    </location>
</feature>
<feature type="compositionally biased region" description="Polar residues" evidence="2">
    <location>
        <begin position="355"/>
        <end position="385"/>
    </location>
</feature>
<dbReference type="InterPro" id="IPR017927">
    <property type="entry name" value="FAD-bd_FR_type"/>
</dbReference>
<dbReference type="PROSITE" id="PS50902">
    <property type="entry name" value="FLAVODOXIN_LIKE"/>
    <property type="match status" value="1"/>
</dbReference>
<evidence type="ECO:0000313" key="5">
    <source>
        <dbReference type="EMBL" id="CAE0475542.1"/>
    </source>
</evidence>
<dbReference type="InterPro" id="IPR008254">
    <property type="entry name" value="Flavodoxin/NO_synth"/>
</dbReference>
<dbReference type="PANTHER" id="PTHR19384">
    <property type="entry name" value="NITRIC OXIDE SYNTHASE-RELATED"/>
    <property type="match status" value="1"/>
</dbReference>
<dbReference type="Pfam" id="PF00175">
    <property type="entry name" value="NAD_binding_1"/>
    <property type="match status" value="1"/>
</dbReference>
<dbReference type="AlphaFoldDB" id="A0A6S8YLL9"/>
<dbReference type="GO" id="GO:0010181">
    <property type="term" value="F:FMN binding"/>
    <property type="evidence" value="ECO:0007669"/>
    <property type="project" value="InterPro"/>
</dbReference>
<sequence>MSMSMHTILWSTQGGRAKACARRTTRILRDANHDTGTDTDNPIPDGYYGSSFDDYGARHFLKLGETASADKDGNDNDSNNDNDNDRSRVVSTPIDKRKLVILFVSTTGDAEQCDSIHETWKILLQRSLPHSQLSNVSFALFCLGDRAYGPQAFCAAGRKLAARMVQLGATPFCNIGYGDDGTPNGGVFADLDVWLENEFLPRIVGTVAQNGNIGGSSISISGNSSGDGDGDGSFARTGTRLPQSPYLVQVGKKNHAIAENGKKVKEWQMKEYQESYDDFFASQCPATAYHYNSANGDGEMGQGQGHRILHSQDASTEMDPRHGRPLFASIVSNERITATDWMQDTRHISIHVETKASSSQKTTNGKGNGNTCSKNGTHTTEELNTPSSSIPKPIPIPTPLPYQAGDIATIMPSNRKSIVDRFLSCLPSSIQSIANDPLHISTNIASTTQYHSAFTPWPTHATLRGILTHCADIGNLPEREDLRALSVFCNPSHPVGIDQKTKLVSLSETHDAALYGDYILREKRNWGDVLFDFDSIKFESSTSAGASTSASTSTGASTGASAKITNEMPFRTATADKLQTSFVPLTVEYLLMILAPIMPRHFSIASAPSSPSSTDLNLNLKEQGSSGMIGYSMRHGKYGFNLDLCVAVVEGETRRGRKYAGLCSKYLSSLKPSGSSNGSGRGTSTCNIRIWIRPGSFGKLPLDLNNDGRFCSPIMVVGAGTGVAPLRGLLHEREAIQRGLRQTSARAEQSKDENILVFGCRKSNSDYYYKEEWKSMEIADGYSLRVLTAFSQEQKHKMYVQRKLRVADEGLLIAKHILENNGAVYIAGGAKMARAVKDEIVECLGKLLPTGENGARSLLQKLQRKGKFSVEAWS</sequence>
<feature type="region of interest" description="Disordered" evidence="2">
    <location>
        <begin position="218"/>
        <end position="237"/>
    </location>
</feature>
<dbReference type="SUPFAM" id="SSF52343">
    <property type="entry name" value="Ferredoxin reductase-like, C-terminal NADP-linked domain"/>
    <property type="match status" value="1"/>
</dbReference>
<evidence type="ECO:0000259" key="3">
    <source>
        <dbReference type="PROSITE" id="PS50902"/>
    </source>
</evidence>
<dbReference type="Gene3D" id="1.20.990.10">
    <property type="entry name" value="NADPH-cytochrome p450 Reductase, Chain A, domain 3"/>
    <property type="match status" value="1"/>
</dbReference>
<dbReference type="InterPro" id="IPR029039">
    <property type="entry name" value="Flavoprotein-like_sf"/>
</dbReference>
<dbReference type="EMBL" id="HBIO01026561">
    <property type="protein sequence ID" value="CAE0475543.1"/>
    <property type="molecule type" value="Transcribed_RNA"/>
</dbReference>
<dbReference type="Gene3D" id="3.40.50.80">
    <property type="entry name" value="Nucleotide-binding domain of ferredoxin-NADP reductase (FNR) module"/>
    <property type="match status" value="1"/>
</dbReference>
<dbReference type="InterPro" id="IPR023173">
    <property type="entry name" value="NADPH_Cyt_P450_Rdtase_alpha"/>
</dbReference>
<dbReference type="InterPro" id="IPR001433">
    <property type="entry name" value="OxRdtase_FAD/NAD-bd"/>
</dbReference>
<dbReference type="InterPro" id="IPR017938">
    <property type="entry name" value="Riboflavin_synthase-like_b-brl"/>
</dbReference>
<name>A0A6S8YLL9_9STRA</name>
<feature type="domain" description="Flavodoxin-like" evidence="3">
    <location>
        <begin position="6"/>
        <end position="199"/>
    </location>
</feature>
<feature type="domain" description="FAD-binding FR-type" evidence="4">
    <location>
        <begin position="323"/>
        <end position="703"/>
    </location>
</feature>
<dbReference type="Pfam" id="PF00258">
    <property type="entry name" value="Flavodoxin_1"/>
    <property type="match status" value="1"/>
</dbReference>
<dbReference type="GO" id="GO:0016491">
    <property type="term" value="F:oxidoreductase activity"/>
    <property type="evidence" value="ECO:0007669"/>
    <property type="project" value="InterPro"/>
</dbReference>
<gene>
    <name evidence="5" type="ORF">CDEB00056_LOCUS20395</name>
    <name evidence="6" type="ORF">CDEB00056_LOCUS20396</name>
</gene>
<dbReference type="SUPFAM" id="SSF52218">
    <property type="entry name" value="Flavoproteins"/>
    <property type="match status" value="1"/>
</dbReference>
<keyword evidence="1" id="KW-0285">Flavoprotein</keyword>
<dbReference type="EMBL" id="HBIO01026559">
    <property type="protein sequence ID" value="CAE0475542.1"/>
    <property type="molecule type" value="Transcribed_RNA"/>
</dbReference>
<accession>A0A6S8YLL9</accession>
<dbReference type="Gene3D" id="2.40.30.10">
    <property type="entry name" value="Translation factors"/>
    <property type="match status" value="1"/>
</dbReference>
<organism evidence="5">
    <name type="scientific">Chaetoceros debilis</name>
    <dbReference type="NCBI Taxonomy" id="122233"/>
    <lineage>
        <taxon>Eukaryota</taxon>
        <taxon>Sar</taxon>
        <taxon>Stramenopiles</taxon>
        <taxon>Ochrophyta</taxon>
        <taxon>Bacillariophyta</taxon>
        <taxon>Coscinodiscophyceae</taxon>
        <taxon>Chaetocerotophycidae</taxon>
        <taxon>Chaetocerotales</taxon>
        <taxon>Chaetocerotaceae</taxon>
        <taxon>Chaetoceros</taxon>
    </lineage>
</organism>
<dbReference type="SUPFAM" id="SSF63380">
    <property type="entry name" value="Riboflavin synthase domain-like"/>
    <property type="match status" value="2"/>
</dbReference>
<dbReference type="PANTHER" id="PTHR19384:SF10">
    <property type="entry name" value="NADPH-DEPENDENT DIFLAVIN OXIDOREDUCTASE 1"/>
    <property type="match status" value="1"/>
</dbReference>
<dbReference type="PROSITE" id="PS51384">
    <property type="entry name" value="FAD_FR"/>
    <property type="match status" value="1"/>
</dbReference>